<sequence>MVKFGFVFSKISRLIHNKVLHNSMENIDSYNAWRKKHEEKRTMISSKFSYQPKISVLMPVYNVDVNWLMKAVESVEKQRYSNWELCIVDDCSSNKLIREYLLMKESEKIKVKFLEKNSHISITSNEAFELSTGEFIALLDHDDEIHENALLEVVTVLNHDNMIDLIYSDEDKLSMESERMQPAFKTHWNSELLFSFMYVGHLGVYRRRIVEEIGGFRVGFEGAQDYDLILRFTEKTNRVYHIPKILYHWRMIPGSTAVEVNSKSYAYDRGRIALYQSLLRRGHNCSGVEEDPFIRGNYRPLLRLNKKNPIAIFLIALSNNKSLIQERIRDIESLNTDIEYDIIVFSTDPIDLMGIKNITYSYNKLFVEMYKYLINFEHIESFVFIKDTIAAQNSNWLEGLLVYSERDDVGCVSGKIVSQSGKISYSGSFIENGCKIYPNFNDNKDEFGYLGRIRRVQNVTFASSNCFSVRSTLFKNYMLENLSLHDFDGFNLYLITENIGNIYNPYFEFVTSNMDYDNDGQLAPHGKELLVGFEEDRYLNPNTKFENGKILINI</sequence>
<dbReference type="PANTHER" id="PTHR22916:SF3">
    <property type="entry name" value="UDP-GLCNAC:BETAGAL BETA-1,3-N-ACETYLGLUCOSAMINYLTRANSFERASE-LIKE PROTEIN 1"/>
    <property type="match status" value="1"/>
</dbReference>
<comment type="caution">
    <text evidence="3">The sequence shown here is derived from an EMBL/GenBank/DDBJ whole genome shotgun (WGS) entry which is preliminary data.</text>
</comment>
<evidence type="ECO:0000313" key="3">
    <source>
        <dbReference type="EMBL" id="KAA8785642.1"/>
    </source>
</evidence>
<dbReference type="GO" id="GO:0016758">
    <property type="term" value="F:hexosyltransferase activity"/>
    <property type="evidence" value="ECO:0007669"/>
    <property type="project" value="UniProtKB-ARBA"/>
</dbReference>
<dbReference type="AlphaFoldDB" id="A0A5M9WVS9"/>
<comment type="similarity">
    <text evidence="1">Belongs to the glycosyltransferase 2 family.</text>
</comment>
<dbReference type="Gene3D" id="3.90.550.10">
    <property type="entry name" value="Spore Coat Polysaccharide Biosynthesis Protein SpsA, Chain A"/>
    <property type="match status" value="1"/>
</dbReference>
<dbReference type="RefSeq" id="WP_123065400.1">
    <property type="nucleotide sequence ID" value="NZ_RIAS01000009.1"/>
</dbReference>
<keyword evidence="3" id="KW-0808">Transferase</keyword>
<organism evidence="3 4">
    <name type="scientific">Paenibacillus amylolyticus</name>
    <dbReference type="NCBI Taxonomy" id="1451"/>
    <lineage>
        <taxon>Bacteria</taxon>
        <taxon>Bacillati</taxon>
        <taxon>Bacillota</taxon>
        <taxon>Bacilli</taxon>
        <taxon>Bacillales</taxon>
        <taxon>Paenibacillaceae</taxon>
        <taxon>Paenibacillus</taxon>
    </lineage>
</organism>
<dbReference type="Pfam" id="PF00535">
    <property type="entry name" value="Glycos_transf_2"/>
    <property type="match status" value="1"/>
</dbReference>
<dbReference type="CDD" id="cd04184">
    <property type="entry name" value="GT2_RfbC_Mx_like"/>
    <property type="match status" value="1"/>
</dbReference>
<dbReference type="Proteomes" id="UP000323664">
    <property type="component" value="Unassembled WGS sequence"/>
</dbReference>
<dbReference type="EMBL" id="RIAS01000009">
    <property type="protein sequence ID" value="KAA8785642.1"/>
    <property type="molecule type" value="Genomic_DNA"/>
</dbReference>
<dbReference type="OrthoDB" id="9800276at2"/>
<accession>A0A5M9WVS9</accession>
<gene>
    <name evidence="3" type="ORF">EC604_17515</name>
</gene>
<dbReference type="InterPro" id="IPR001173">
    <property type="entry name" value="Glyco_trans_2-like"/>
</dbReference>
<evidence type="ECO:0000256" key="1">
    <source>
        <dbReference type="ARBA" id="ARBA00006739"/>
    </source>
</evidence>
<evidence type="ECO:0000313" key="4">
    <source>
        <dbReference type="Proteomes" id="UP000323664"/>
    </source>
</evidence>
<dbReference type="SUPFAM" id="SSF53448">
    <property type="entry name" value="Nucleotide-diphospho-sugar transferases"/>
    <property type="match status" value="1"/>
</dbReference>
<dbReference type="InterPro" id="IPR029044">
    <property type="entry name" value="Nucleotide-diphossugar_trans"/>
</dbReference>
<protein>
    <submittedName>
        <fullName evidence="3">Glycosyltransferase</fullName>
    </submittedName>
</protein>
<dbReference type="PANTHER" id="PTHR22916">
    <property type="entry name" value="GLYCOSYLTRANSFERASE"/>
    <property type="match status" value="1"/>
</dbReference>
<name>A0A5M9WVS9_PAEAM</name>
<evidence type="ECO:0000259" key="2">
    <source>
        <dbReference type="Pfam" id="PF00535"/>
    </source>
</evidence>
<feature type="domain" description="Glycosyltransferase 2-like" evidence="2">
    <location>
        <begin position="55"/>
        <end position="214"/>
    </location>
</feature>
<reference evidence="3 4" key="1">
    <citation type="journal article" date="2019" name="J. Ind. Microbiol. Biotechnol.">
        <title>Paenibacillus amylolyticus 27C64 has a diverse set of carbohydrate-active enzymes and complete pectin deconstruction system.</title>
        <authorList>
            <person name="Keggi C."/>
            <person name="Doran-Peterson J."/>
        </authorList>
    </citation>
    <scope>NUCLEOTIDE SEQUENCE [LARGE SCALE GENOMIC DNA]</scope>
    <source>
        <strain evidence="3 4">27C64</strain>
    </source>
</reference>
<proteinExistence type="inferred from homology"/>